<evidence type="ECO:0000313" key="2">
    <source>
        <dbReference type="EMBL" id="GIY62181.1"/>
    </source>
</evidence>
<dbReference type="PANTHER" id="PTHR36872">
    <property type="entry name" value="GENE 5901-RELATED"/>
    <property type="match status" value="1"/>
</dbReference>
<feature type="region of interest" description="Disordered" evidence="1">
    <location>
        <begin position="245"/>
        <end position="284"/>
    </location>
</feature>
<dbReference type="PANTHER" id="PTHR36872:SF1">
    <property type="entry name" value="GENE 5901-RELATED"/>
    <property type="match status" value="1"/>
</dbReference>
<name>A0AAV4UW79_9ARAC</name>
<keyword evidence="3" id="KW-1185">Reference proteome</keyword>
<dbReference type="EMBL" id="BPLQ01012056">
    <property type="protein sequence ID" value="GIY62181.1"/>
    <property type="molecule type" value="Genomic_DNA"/>
</dbReference>
<accession>A0AAV4UW79</accession>
<evidence type="ECO:0000256" key="1">
    <source>
        <dbReference type="SAM" id="MobiDB-lite"/>
    </source>
</evidence>
<dbReference type="AlphaFoldDB" id="A0AAV4UW79"/>
<sequence length="358" mass="41560">MTSLRRTVEGWMGDDLYRKLGDEPDIELTWKLLRDLIGQQLFGSEYVTVPFIESAIYYNQLFVLIKKKSLWSRLGIRPPKYKTVGNLDYLLDRDFSTWIPQFDFSPWDVADGLNMYREYKLRVASNRSTVEKAIELLVLEAHVRRAQPPLPGTVTIHRNLVQDLRGVKTLYVITDVVFASYMKLSILIGNRQKSLVYDRDTPIGFKYRKFSLTADGQFAAELNTSLKFTDKEVFWLKPTPQPVPTVPRWDSMRRRNTGNNGRRKTRNNLTIPTPEEPGRENNRNTWVRDGGVIRIDRPVDNGSVLNTRDVIALDNEAIEREDERRNDFLQRLVLNANNNNNGHLNYRRSVSLDQIATL</sequence>
<proteinExistence type="predicted"/>
<evidence type="ECO:0000313" key="3">
    <source>
        <dbReference type="Proteomes" id="UP001054837"/>
    </source>
</evidence>
<comment type="caution">
    <text evidence="2">The sequence shown here is derived from an EMBL/GenBank/DDBJ whole genome shotgun (WGS) entry which is preliminary data.</text>
</comment>
<protein>
    <submittedName>
        <fullName evidence="2">Uncharacterized protein</fullName>
    </submittedName>
</protein>
<dbReference type="Pfam" id="PF15668">
    <property type="entry name" value="DUF4663"/>
    <property type="match status" value="1"/>
</dbReference>
<dbReference type="InterPro" id="IPR031366">
    <property type="entry name" value="DUF4663"/>
</dbReference>
<dbReference type="Proteomes" id="UP001054837">
    <property type="component" value="Unassembled WGS sequence"/>
</dbReference>
<reference evidence="2 3" key="1">
    <citation type="submission" date="2021-06" db="EMBL/GenBank/DDBJ databases">
        <title>Caerostris darwini draft genome.</title>
        <authorList>
            <person name="Kono N."/>
            <person name="Arakawa K."/>
        </authorList>
    </citation>
    <scope>NUCLEOTIDE SEQUENCE [LARGE SCALE GENOMIC DNA]</scope>
</reference>
<gene>
    <name evidence="2" type="primary">AVEN_208647_1</name>
    <name evidence="2" type="ORF">CDAR_479271</name>
</gene>
<organism evidence="2 3">
    <name type="scientific">Caerostris darwini</name>
    <dbReference type="NCBI Taxonomy" id="1538125"/>
    <lineage>
        <taxon>Eukaryota</taxon>
        <taxon>Metazoa</taxon>
        <taxon>Ecdysozoa</taxon>
        <taxon>Arthropoda</taxon>
        <taxon>Chelicerata</taxon>
        <taxon>Arachnida</taxon>
        <taxon>Araneae</taxon>
        <taxon>Araneomorphae</taxon>
        <taxon>Entelegynae</taxon>
        <taxon>Araneoidea</taxon>
        <taxon>Araneidae</taxon>
        <taxon>Caerostris</taxon>
    </lineage>
</organism>